<dbReference type="PROSITE" id="PS50977">
    <property type="entry name" value="HTH_TETR_2"/>
    <property type="match status" value="1"/>
</dbReference>
<dbReference type="GO" id="GO:0000976">
    <property type="term" value="F:transcription cis-regulatory region binding"/>
    <property type="evidence" value="ECO:0007669"/>
    <property type="project" value="TreeGrafter"/>
</dbReference>
<dbReference type="InterPro" id="IPR023772">
    <property type="entry name" value="DNA-bd_HTH_TetR-type_CS"/>
</dbReference>
<protein>
    <submittedName>
        <fullName evidence="6">Transcriptional regulator, TetR family</fullName>
    </submittedName>
</protein>
<evidence type="ECO:0000313" key="7">
    <source>
        <dbReference type="Proteomes" id="UP000184471"/>
    </source>
</evidence>
<feature type="domain" description="HTH tetR-type" evidence="5">
    <location>
        <begin position="17"/>
        <end position="77"/>
    </location>
</feature>
<keyword evidence="1" id="KW-0805">Transcription regulation</keyword>
<keyword evidence="2 4" id="KW-0238">DNA-binding</keyword>
<dbReference type="InterPro" id="IPR001647">
    <property type="entry name" value="HTH_TetR"/>
</dbReference>
<organism evidence="6 7">
    <name type="scientific">Geodermatophilus nigrescens</name>
    <dbReference type="NCBI Taxonomy" id="1070870"/>
    <lineage>
        <taxon>Bacteria</taxon>
        <taxon>Bacillati</taxon>
        <taxon>Actinomycetota</taxon>
        <taxon>Actinomycetes</taxon>
        <taxon>Geodermatophilales</taxon>
        <taxon>Geodermatophilaceae</taxon>
        <taxon>Geodermatophilus</taxon>
    </lineage>
</organism>
<dbReference type="PANTHER" id="PTHR30055">
    <property type="entry name" value="HTH-TYPE TRANSCRIPTIONAL REGULATOR RUTR"/>
    <property type="match status" value="1"/>
</dbReference>
<dbReference type="Pfam" id="PF17754">
    <property type="entry name" value="TetR_C_14"/>
    <property type="match status" value="1"/>
</dbReference>
<dbReference type="Gene3D" id="1.10.357.10">
    <property type="entry name" value="Tetracycline Repressor, domain 2"/>
    <property type="match status" value="1"/>
</dbReference>
<evidence type="ECO:0000256" key="3">
    <source>
        <dbReference type="ARBA" id="ARBA00023163"/>
    </source>
</evidence>
<evidence type="ECO:0000256" key="2">
    <source>
        <dbReference type="ARBA" id="ARBA00023125"/>
    </source>
</evidence>
<evidence type="ECO:0000259" key="5">
    <source>
        <dbReference type="PROSITE" id="PS50977"/>
    </source>
</evidence>
<dbReference type="InterPro" id="IPR050109">
    <property type="entry name" value="HTH-type_TetR-like_transc_reg"/>
</dbReference>
<dbReference type="EMBL" id="FQVX01000003">
    <property type="protein sequence ID" value="SHG74648.1"/>
    <property type="molecule type" value="Genomic_DNA"/>
</dbReference>
<gene>
    <name evidence="6" type="ORF">SAMN05444351_3108</name>
</gene>
<dbReference type="AlphaFoldDB" id="A0A1M5MBJ5"/>
<dbReference type="PANTHER" id="PTHR30055:SF238">
    <property type="entry name" value="MYCOFACTOCIN BIOSYNTHESIS TRANSCRIPTIONAL REGULATOR MFTR-RELATED"/>
    <property type="match status" value="1"/>
</dbReference>
<dbReference type="PROSITE" id="PS01081">
    <property type="entry name" value="HTH_TETR_1"/>
    <property type="match status" value="1"/>
</dbReference>
<dbReference type="Pfam" id="PF00440">
    <property type="entry name" value="TetR_N"/>
    <property type="match status" value="1"/>
</dbReference>
<evidence type="ECO:0000256" key="4">
    <source>
        <dbReference type="PROSITE-ProRule" id="PRU00335"/>
    </source>
</evidence>
<keyword evidence="7" id="KW-1185">Reference proteome</keyword>
<dbReference type="Proteomes" id="UP000184471">
    <property type="component" value="Unassembled WGS sequence"/>
</dbReference>
<feature type="DNA-binding region" description="H-T-H motif" evidence="4">
    <location>
        <begin position="40"/>
        <end position="59"/>
    </location>
</feature>
<dbReference type="SUPFAM" id="SSF46689">
    <property type="entry name" value="Homeodomain-like"/>
    <property type="match status" value="1"/>
</dbReference>
<keyword evidence="3" id="KW-0804">Transcription</keyword>
<sequence length="199" mass="20711">MSVAAITTLVPVVRWQPDARGRLERAALELYAERGFDATTVAGIAERAGLTERTFFRHFADKREVLFGGSPVLQERLVAGLAAAPPSAGPLAAVGAALATIPETLPEERRAGAAQRQAVIDATPELRERELAKFAALTAAMAQGLRERGVGEPTASLAAEAGAAVFRVAFGRWIGGDARDLGTLLAASLAELRGVAADG</sequence>
<reference evidence="6 7" key="1">
    <citation type="submission" date="2016-11" db="EMBL/GenBank/DDBJ databases">
        <authorList>
            <person name="Jaros S."/>
            <person name="Januszkiewicz K."/>
            <person name="Wedrychowicz H."/>
        </authorList>
    </citation>
    <scope>NUCLEOTIDE SEQUENCE [LARGE SCALE GENOMIC DNA]</scope>
    <source>
        <strain evidence="6 7">DSM 45408</strain>
    </source>
</reference>
<proteinExistence type="predicted"/>
<dbReference type="InterPro" id="IPR041347">
    <property type="entry name" value="MftR_C"/>
</dbReference>
<accession>A0A1M5MBJ5</accession>
<dbReference type="STRING" id="1070870.SAMN05444351_3108"/>
<name>A0A1M5MBJ5_9ACTN</name>
<dbReference type="PRINTS" id="PR00455">
    <property type="entry name" value="HTHTETR"/>
</dbReference>
<dbReference type="InterPro" id="IPR009057">
    <property type="entry name" value="Homeodomain-like_sf"/>
</dbReference>
<evidence type="ECO:0000256" key="1">
    <source>
        <dbReference type="ARBA" id="ARBA00023015"/>
    </source>
</evidence>
<dbReference type="GO" id="GO:0003700">
    <property type="term" value="F:DNA-binding transcription factor activity"/>
    <property type="evidence" value="ECO:0007669"/>
    <property type="project" value="TreeGrafter"/>
</dbReference>
<evidence type="ECO:0000313" key="6">
    <source>
        <dbReference type="EMBL" id="SHG74648.1"/>
    </source>
</evidence>